<name>A0A1Y3BE35_EURMA</name>
<dbReference type="EMBL" id="MUJZ01024530">
    <property type="protein sequence ID" value="OTF79169.1"/>
    <property type="molecule type" value="Genomic_DNA"/>
</dbReference>
<keyword evidence="2" id="KW-1185">Reference proteome</keyword>
<dbReference type="Proteomes" id="UP000194236">
    <property type="component" value="Unassembled WGS sequence"/>
</dbReference>
<organism evidence="1 2">
    <name type="scientific">Euroglyphus maynei</name>
    <name type="common">Mayne's house dust mite</name>
    <dbReference type="NCBI Taxonomy" id="6958"/>
    <lineage>
        <taxon>Eukaryota</taxon>
        <taxon>Metazoa</taxon>
        <taxon>Ecdysozoa</taxon>
        <taxon>Arthropoda</taxon>
        <taxon>Chelicerata</taxon>
        <taxon>Arachnida</taxon>
        <taxon>Acari</taxon>
        <taxon>Acariformes</taxon>
        <taxon>Sarcoptiformes</taxon>
        <taxon>Astigmata</taxon>
        <taxon>Psoroptidia</taxon>
        <taxon>Analgoidea</taxon>
        <taxon>Pyroglyphidae</taxon>
        <taxon>Pyroglyphinae</taxon>
        <taxon>Euroglyphus</taxon>
    </lineage>
</organism>
<dbReference type="AlphaFoldDB" id="A0A1Y3BE35"/>
<evidence type="ECO:0000313" key="2">
    <source>
        <dbReference type="Proteomes" id="UP000194236"/>
    </source>
</evidence>
<comment type="caution">
    <text evidence="1">The sequence shown here is derived from an EMBL/GenBank/DDBJ whole genome shotgun (WGS) entry which is preliminary data.</text>
</comment>
<sequence>MDVDVANVEPTILTEEIKPLIEFPYAFLKPYARLPPNDPLGRSFMFVRRTTKKIKVPVSIVKN</sequence>
<evidence type="ECO:0000313" key="1">
    <source>
        <dbReference type="EMBL" id="OTF79169.1"/>
    </source>
</evidence>
<accession>A0A1Y3BE35</accession>
<feature type="non-terminal residue" evidence="1">
    <location>
        <position position="63"/>
    </location>
</feature>
<reference evidence="1 2" key="1">
    <citation type="submission" date="2017-03" db="EMBL/GenBank/DDBJ databases">
        <title>Genome Survey of Euroglyphus maynei.</title>
        <authorList>
            <person name="Arlian L.G."/>
            <person name="Morgan M.S."/>
            <person name="Rider S.D."/>
        </authorList>
    </citation>
    <scope>NUCLEOTIDE SEQUENCE [LARGE SCALE GENOMIC DNA]</scope>
    <source>
        <strain evidence="1">Arlian Lab</strain>
        <tissue evidence="1">Whole body</tissue>
    </source>
</reference>
<gene>
    <name evidence="1" type="ORF">BLA29_015470</name>
</gene>
<proteinExistence type="predicted"/>
<protein>
    <submittedName>
        <fullName evidence="1">Uncharacterized protein</fullName>
    </submittedName>
</protein>